<evidence type="ECO:0000256" key="3">
    <source>
        <dbReference type="ARBA" id="ARBA00012154"/>
    </source>
</evidence>
<dbReference type="Gene3D" id="3.40.50.300">
    <property type="entry name" value="P-loop containing nucleotide triphosphate hydrolases"/>
    <property type="match status" value="1"/>
</dbReference>
<keyword evidence="13" id="KW-1185">Reference proteome</keyword>
<comment type="catalytic activity">
    <reaction evidence="10 11">
        <text>shikimate + ATP = 3-phosphoshikimate + ADP + H(+)</text>
        <dbReference type="Rhea" id="RHEA:13121"/>
        <dbReference type="ChEBI" id="CHEBI:15378"/>
        <dbReference type="ChEBI" id="CHEBI:30616"/>
        <dbReference type="ChEBI" id="CHEBI:36208"/>
        <dbReference type="ChEBI" id="CHEBI:145989"/>
        <dbReference type="ChEBI" id="CHEBI:456216"/>
        <dbReference type="EC" id="2.7.1.71"/>
    </reaction>
</comment>
<comment type="subunit">
    <text evidence="11">Monomer.</text>
</comment>
<evidence type="ECO:0000256" key="7">
    <source>
        <dbReference type="ARBA" id="ARBA00022777"/>
    </source>
</evidence>
<organism evidence="12 13">
    <name type="scientific">Williamsia phyllosphaerae</name>
    <dbReference type="NCBI Taxonomy" id="885042"/>
    <lineage>
        <taxon>Bacteria</taxon>
        <taxon>Bacillati</taxon>
        <taxon>Actinomycetota</taxon>
        <taxon>Actinomycetes</taxon>
        <taxon>Mycobacteriales</taxon>
        <taxon>Nocardiaceae</taxon>
        <taxon>Williamsia</taxon>
    </lineage>
</organism>
<comment type="subcellular location">
    <subcellularLocation>
        <location evidence="11">Cytoplasm</location>
    </subcellularLocation>
</comment>
<comment type="cofactor">
    <cofactor evidence="11">
        <name>Mg(2+)</name>
        <dbReference type="ChEBI" id="CHEBI:18420"/>
    </cofactor>
    <text evidence="11">Binds 1 Mg(2+) ion per subunit.</text>
</comment>
<feature type="binding site" evidence="11">
    <location>
        <position position="88"/>
    </location>
    <ligand>
        <name>substrate</name>
    </ligand>
</feature>
<dbReference type="PANTHER" id="PTHR21087:SF16">
    <property type="entry name" value="SHIKIMATE KINASE 1, CHLOROPLASTIC"/>
    <property type="match status" value="1"/>
</dbReference>
<reference evidence="13" key="1">
    <citation type="journal article" date="2019" name="Int. J. Syst. Evol. Microbiol.">
        <title>The Global Catalogue of Microorganisms (GCM) 10K type strain sequencing project: providing services to taxonomists for standard genome sequencing and annotation.</title>
        <authorList>
            <consortium name="The Broad Institute Genomics Platform"/>
            <consortium name="The Broad Institute Genome Sequencing Center for Infectious Disease"/>
            <person name="Wu L."/>
            <person name="Ma J."/>
        </authorList>
    </citation>
    <scope>NUCLEOTIDE SEQUENCE [LARGE SCALE GENOMIC DNA]</scope>
    <source>
        <strain evidence="13">CCM 7855</strain>
    </source>
</reference>
<gene>
    <name evidence="11 12" type="primary">aroK</name>
    <name evidence="12" type="ORF">GCM10007298_41520</name>
</gene>
<evidence type="ECO:0000256" key="1">
    <source>
        <dbReference type="ARBA" id="ARBA00004842"/>
    </source>
</evidence>
<dbReference type="EMBL" id="BMCS01000003">
    <property type="protein sequence ID" value="GGF41451.1"/>
    <property type="molecule type" value="Genomic_DNA"/>
</dbReference>
<keyword evidence="8 11" id="KW-0067">ATP-binding</keyword>
<dbReference type="GO" id="GO:0016301">
    <property type="term" value="F:kinase activity"/>
    <property type="evidence" value="ECO:0007669"/>
    <property type="project" value="UniProtKB-KW"/>
</dbReference>
<dbReference type="PROSITE" id="PS01128">
    <property type="entry name" value="SHIKIMATE_KINASE"/>
    <property type="match status" value="1"/>
</dbReference>
<dbReference type="Proteomes" id="UP000632454">
    <property type="component" value="Unassembled WGS sequence"/>
</dbReference>
<keyword evidence="11" id="KW-0963">Cytoplasm</keyword>
<dbReference type="Pfam" id="PF01202">
    <property type="entry name" value="SKI"/>
    <property type="match status" value="1"/>
</dbReference>
<comment type="similarity">
    <text evidence="2 11">Belongs to the shikimate kinase family.</text>
</comment>
<dbReference type="InterPro" id="IPR000623">
    <property type="entry name" value="Shikimate_kinase/TSH1"/>
</dbReference>
<feature type="binding site" evidence="11">
    <location>
        <position position="151"/>
    </location>
    <ligand>
        <name>substrate</name>
    </ligand>
</feature>
<evidence type="ECO:0000313" key="13">
    <source>
        <dbReference type="Proteomes" id="UP000632454"/>
    </source>
</evidence>
<dbReference type="EC" id="2.7.1.71" evidence="3 11"/>
<comment type="pathway">
    <text evidence="1 11">Metabolic intermediate biosynthesis; chorismate biosynthesis; chorismate from D-erythrose 4-phosphate and phosphoenolpyruvate: step 5/7.</text>
</comment>
<proteinExistence type="inferred from homology"/>
<feature type="binding site" evidence="11">
    <location>
        <position position="124"/>
    </location>
    <ligand>
        <name>ATP</name>
        <dbReference type="ChEBI" id="CHEBI:30616"/>
    </ligand>
</feature>
<keyword evidence="6 11" id="KW-0547">Nucleotide-binding</keyword>
<feature type="binding site" evidence="11">
    <location>
        <position position="42"/>
    </location>
    <ligand>
        <name>substrate</name>
    </ligand>
</feature>
<feature type="binding site" evidence="11">
    <location>
        <position position="168"/>
    </location>
    <ligand>
        <name>ATP</name>
        <dbReference type="ChEBI" id="CHEBI:30616"/>
    </ligand>
</feature>
<evidence type="ECO:0000256" key="5">
    <source>
        <dbReference type="ARBA" id="ARBA00022679"/>
    </source>
</evidence>
<comment type="function">
    <text evidence="11">Catalyzes the specific phosphorylation of the 3-hydroxyl group of shikimic acid using ATP as a cosubstrate.</text>
</comment>
<evidence type="ECO:0000256" key="6">
    <source>
        <dbReference type="ARBA" id="ARBA00022741"/>
    </source>
</evidence>
<dbReference type="CDD" id="cd00464">
    <property type="entry name" value="SK"/>
    <property type="match status" value="1"/>
</dbReference>
<keyword evidence="11" id="KW-0460">Magnesium</keyword>
<keyword evidence="9 11" id="KW-0057">Aromatic amino acid biosynthesis</keyword>
<evidence type="ECO:0000256" key="10">
    <source>
        <dbReference type="ARBA" id="ARBA00048567"/>
    </source>
</evidence>
<keyword evidence="7 11" id="KW-0418">Kinase</keyword>
<keyword evidence="11" id="KW-0479">Metal-binding</keyword>
<name>A0ABQ1V8B7_9NOCA</name>
<dbReference type="InterPro" id="IPR027417">
    <property type="entry name" value="P-loop_NTPase"/>
</dbReference>
<dbReference type="InterPro" id="IPR023000">
    <property type="entry name" value="Shikimate_kinase_CS"/>
</dbReference>
<evidence type="ECO:0000256" key="9">
    <source>
        <dbReference type="ARBA" id="ARBA00023141"/>
    </source>
</evidence>
<keyword evidence="5 11" id="KW-0808">Transferase</keyword>
<evidence type="ECO:0000256" key="11">
    <source>
        <dbReference type="HAMAP-Rule" id="MF_00109"/>
    </source>
</evidence>
<evidence type="ECO:0000256" key="4">
    <source>
        <dbReference type="ARBA" id="ARBA00022605"/>
    </source>
</evidence>
<accession>A0ABQ1V8B7</accession>
<evidence type="ECO:0000256" key="8">
    <source>
        <dbReference type="ARBA" id="ARBA00022840"/>
    </source>
</evidence>
<protein>
    <recommendedName>
        <fullName evidence="3 11">Shikimate kinase</fullName>
        <shortName evidence="11">SK</shortName>
        <ecNumber evidence="3 11">2.7.1.71</ecNumber>
    </recommendedName>
</protein>
<keyword evidence="4 11" id="KW-0028">Amino-acid biosynthesis</keyword>
<feature type="binding site" evidence="11">
    <location>
        <position position="24"/>
    </location>
    <ligand>
        <name>Mg(2+)</name>
        <dbReference type="ChEBI" id="CHEBI:18420"/>
    </ligand>
</feature>
<dbReference type="SUPFAM" id="SSF52540">
    <property type="entry name" value="P-loop containing nucleoside triphosphate hydrolases"/>
    <property type="match status" value="1"/>
</dbReference>
<comment type="caution">
    <text evidence="12">The sequence shown here is derived from an EMBL/GenBank/DDBJ whole genome shotgun (WGS) entry which is preliminary data.</text>
</comment>
<feature type="binding site" evidence="11">
    <location>
        <begin position="20"/>
        <end position="25"/>
    </location>
    <ligand>
        <name>ATP</name>
        <dbReference type="ChEBI" id="CHEBI:30616"/>
    </ligand>
</feature>
<dbReference type="PANTHER" id="PTHR21087">
    <property type="entry name" value="SHIKIMATE KINASE"/>
    <property type="match status" value="1"/>
</dbReference>
<dbReference type="HAMAP" id="MF_00109">
    <property type="entry name" value="Shikimate_kinase"/>
    <property type="match status" value="1"/>
</dbReference>
<evidence type="ECO:0000313" key="12">
    <source>
        <dbReference type="EMBL" id="GGF41451.1"/>
    </source>
</evidence>
<sequence length="196" mass="20411">MTVEPVSDHAPVAVLIGFMGAGKSTVGVALADLLGVGFCDTDHEIEARAGRSVAEIFADEGEQFFRTMEAQVVADVLATHLGVIALGGGAVMTPAVRASLAGHRVVHLAVTPEAGFARVRSSQRPLLRPGPVAGTAEATPEDRYRALLTERATTYHQVADITTDTTGRAPAVLADEIARVLGVRPASAPRDEGLPQ</sequence>
<dbReference type="InterPro" id="IPR031322">
    <property type="entry name" value="Shikimate/glucono_kinase"/>
</dbReference>
<dbReference type="PRINTS" id="PR01100">
    <property type="entry name" value="SHIKIMTKNASE"/>
</dbReference>
<feature type="binding site" evidence="11">
    <location>
        <position position="66"/>
    </location>
    <ligand>
        <name>substrate</name>
    </ligand>
</feature>
<evidence type="ECO:0000256" key="2">
    <source>
        <dbReference type="ARBA" id="ARBA00006997"/>
    </source>
</evidence>